<evidence type="ECO:0000313" key="3">
    <source>
        <dbReference type="Proteomes" id="UP000316343"/>
    </source>
</evidence>
<dbReference type="Proteomes" id="UP000316343">
    <property type="component" value="Unassembled WGS sequence"/>
</dbReference>
<organism evidence="2 3">
    <name type="scientific">Erythrobacter insulae</name>
    <dbReference type="NCBI Taxonomy" id="2584124"/>
    <lineage>
        <taxon>Bacteria</taxon>
        <taxon>Pseudomonadati</taxon>
        <taxon>Pseudomonadota</taxon>
        <taxon>Alphaproteobacteria</taxon>
        <taxon>Sphingomonadales</taxon>
        <taxon>Erythrobacteraceae</taxon>
        <taxon>Erythrobacter/Porphyrobacter group</taxon>
        <taxon>Erythrobacter</taxon>
    </lineage>
</organism>
<evidence type="ECO:0000256" key="1">
    <source>
        <dbReference type="SAM" id="MobiDB-lite"/>
    </source>
</evidence>
<evidence type="ECO:0000313" key="2">
    <source>
        <dbReference type="EMBL" id="TRD11610.1"/>
    </source>
</evidence>
<comment type="caution">
    <text evidence="2">The sequence shown here is derived from an EMBL/GenBank/DDBJ whole genome shotgun (WGS) entry which is preliminary data.</text>
</comment>
<dbReference type="OrthoDB" id="9812459at2"/>
<dbReference type="InterPro" id="IPR041374">
    <property type="entry name" value="BaeRF_family12"/>
</dbReference>
<accession>A0A547PBU6</accession>
<reference evidence="2 3" key="1">
    <citation type="submission" date="2019-06" db="EMBL/GenBank/DDBJ databases">
        <title>Erythrobacter insulae sp. nov., isolated from a tidal flat.</title>
        <authorList>
            <person name="Yoon J.-H."/>
        </authorList>
    </citation>
    <scope>NUCLEOTIDE SEQUENCE [LARGE SCALE GENOMIC DNA]</scope>
    <source>
        <strain evidence="2 3">JBTF-M21</strain>
    </source>
</reference>
<dbReference type="Pfam" id="PF18856">
    <property type="entry name" value="baeRF_family12"/>
    <property type="match status" value="1"/>
</dbReference>
<name>A0A547PBU6_9SPHN</name>
<proteinExistence type="predicted"/>
<keyword evidence="3" id="KW-1185">Reference proteome</keyword>
<protein>
    <submittedName>
        <fullName evidence="2">Host attachment protein</fullName>
    </submittedName>
</protein>
<dbReference type="EMBL" id="VHJK01000001">
    <property type="protein sequence ID" value="TRD11610.1"/>
    <property type="molecule type" value="Genomic_DNA"/>
</dbReference>
<feature type="region of interest" description="Disordered" evidence="1">
    <location>
        <begin position="41"/>
        <end position="70"/>
    </location>
</feature>
<feature type="compositionally biased region" description="Low complexity" evidence="1">
    <location>
        <begin position="54"/>
        <end position="68"/>
    </location>
</feature>
<gene>
    <name evidence="2" type="ORF">FGU71_06860</name>
</gene>
<dbReference type="AlphaFoldDB" id="A0A547PBU6"/>
<sequence length="147" mass="16103">MMIPHGTYILALDGRQMLLFRNKGDVRQPVLATILHERAENHRSSVQGSDRPGRSFSSLGSRRSAMSGADLHEEAEKSFVARAAKNLEKAVHGKDARLIVLAAPSALGEIRKHIAAKLKDSIVAEIDRDVVNKPADDIVSVIDAFER</sequence>